<dbReference type="EMBL" id="JAMQOL010000065">
    <property type="protein sequence ID" value="MCM4083771.1"/>
    <property type="molecule type" value="Genomic_DNA"/>
</dbReference>
<gene>
    <name evidence="2" type="ORF">LXN57_40100</name>
</gene>
<organism evidence="2 3">
    <name type="scientific">Paractinoplanes hotanensis</name>
    <dbReference type="NCBI Taxonomy" id="2906497"/>
    <lineage>
        <taxon>Bacteria</taxon>
        <taxon>Bacillati</taxon>
        <taxon>Actinomycetota</taxon>
        <taxon>Actinomycetes</taxon>
        <taxon>Micromonosporales</taxon>
        <taxon>Micromonosporaceae</taxon>
        <taxon>Paractinoplanes</taxon>
    </lineage>
</organism>
<dbReference type="InterPro" id="IPR002909">
    <property type="entry name" value="IPT_dom"/>
</dbReference>
<reference evidence="2 3" key="1">
    <citation type="submission" date="2022-06" db="EMBL/GenBank/DDBJ databases">
        <title>Actinoplanes abujensis sp. nov., isolated from Nigerian arid soil.</title>
        <authorList>
            <person name="Ding P."/>
        </authorList>
    </citation>
    <scope>NUCLEOTIDE SEQUENCE [LARGE SCALE GENOMIC DNA]</scope>
    <source>
        <strain evidence="3">TRM88002</strain>
    </source>
</reference>
<name>A0ABT0YCJ6_9ACTN</name>
<accession>A0ABT0YCJ6</accession>
<keyword evidence="3" id="KW-1185">Reference proteome</keyword>
<sequence length="778" mass="75854">MAATTVVGLATPSYAIGDVLTSVVPARGPSGGGNTIVLTTPGADYTASPSVQFSWTTCADSSPAAADPAANATAPYALTAGIVNATPTILGNAKQLSVTVPSSIALLTSQTTATWNVCVYAAAGTAQTLLSKGTYTIQGQGLSLSSNYGPSGGGNQIQGTVPGTLPTSGLSVQYQYVASTPANAWCTANPQTVAAPAATAGSPPPQTAGVIAGTATVSSGKLNLTVPAAVALTTSPAQSSARYNVCVYSGAGLTAPLVAGTITPYTIAGKVLNLNTTKGPIGAASTVLATLPGNATFSAGATASIQFAGTGTRGGCAATYLAGEGLAGSLANGQTAGVVISTDVRNLGDRLSITVPSTAAAYAEQASAPYNVCVYSGSSIGTSPLVAGTTTPLVLANPATITAVTPTAGNAQGGTEITVFGTNFSKDMTATVGGSDLKITSVADNGTSFVAVAPAHAVGGPFAITVSTPGGTVNATGLFSYTNGITVSPNTAPNTKLSASEISIKGTGFSSLTFVPGGSDTNGTTPNAASPHVYLVRGQYDEEGTAGTTFKANGQTAECLNVLPLGDTELLCSLYLAGNGPTPQPSTAACATCAVAAVGGGTNVMTSTTAFTRNMVGMTVTDTGAKIPAGTTIVSVTDASTAILSNVADPAGAAATTITLNQAKTLNGTTATTAGSTTLTATGLLADTDIGRTIVGPGIQAGTTIVSQNATNTAVLSKPATSDALTAASFTIGGYQVPTGTYTVTVVSSGATDAADVVGGNYQQSIISSGSTFTVANY</sequence>
<evidence type="ECO:0000313" key="3">
    <source>
        <dbReference type="Proteomes" id="UP001523216"/>
    </source>
</evidence>
<dbReference type="RefSeq" id="WP_251803535.1">
    <property type="nucleotide sequence ID" value="NZ_JAMQOL010000065.1"/>
</dbReference>
<protein>
    <submittedName>
        <fullName evidence="2">IPT/TIG domain-containing protein</fullName>
    </submittedName>
</protein>
<dbReference type="Proteomes" id="UP001523216">
    <property type="component" value="Unassembled WGS sequence"/>
</dbReference>
<proteinExistence type="predicted"/>
<dbReference type="Gene3D" id="2.60.40.10">
    <property type="entry name" value="Immunoglobulins"/>
    <property type="match status" value="1"/>
</dbReference>
<comment type="caution">
    <text evidence="2">The sequence shown here is derived from an EMBL/GenBank/DDBJ whole genome shotgun (WGS) entry which is preliminary data.</text>
</comment>
<dbReference type="Pfam" id="PF01833">
    <property type="entry name" value="TIG"/>
    <property type="match status" value="1"/>
</dbReference>
<feature type="domain" description="IPT/TIG" evidence="1">
    <location>
        <begin position="400"/>
        <end position="481"/>
    </location>
</feature>
<dbReference type="SUPFAM" id="SSF81296">
    <property type="entry name" value="E set domains"/>
    <property type="match status" value="1"/>
</dbReference>
<evidence type="ECO:0000313" key="2">
    <source>
        <dbReference type="EMBL" id="MCM4083771.1"/>
    </source>
</evidence>
<dbReference type="InterPro" id="IPR013783">
    <property type="entry name" value="Ig-like_fold"/>
</dbReference>
<evidence type="ECO:0000259" key="1">
    <source>
        <dbReference type="Pfam" id="PF01833"/>
    </source>
</evidence>
<dbReference type="InterPro" id="IPR014756">
    <property type="entry name" value="Ig_E-set"/>
</dbReference>